<dbReference type="AlphaFoldDB" id="A0AAV3X5G8"/>
<dbReference type="Proteomes" id="UP001050975">
    <property type="component" value="Unassembled WGS sequence"/>
</dbReference>
<keyword evidence="2" id="KW-0732">Signal</keyword>
<name>A0AAV3X5G8_9CYAN</name>
<feature type="chain" id="PRO_5043988384" evidence="2">
    <location>
        <begin position="23"/>
        <end position="136"/>
    </location>
</feature>
<organism evidence="3 4">
    <name type="scientific">Microseira wollei NIES-4236</name>
    <dbReference type="NCBI Taxonomy" id="2530354"/>
    <lineage>
        <taxon>Bacteria</taxon>
        <taxon>Bacillati</taxon>
        <taxon>Cyanobacteriota</taxon>
        <taxon>Cyanophyceae</taxon>
        <taxon>Oscillatoriophycideae</taxon>
        <taxon>Aerosakkonematales</taxon>
        <taxon>Aerosakkonemataceae</taxon>
        <taxon>Microseira</taxon>
    </lineage>
</organism>
<accession>A0AAV3X5G8</accession>
<keyword evidence="1" id="KW-0472">Membrane</keyword>
<evidence type="ECO:0000313" key="4">
    <source>
        <dbReference type="Proteomes" id="UP001050975"/>
    </source>
</evidence>
<keyword evidence="1" id="KW-0812">Transmembrane</keyword>
<protein>
    <submittedName>
        <fullName evidence="3">Uncharacterized protein</fullName>
    </submittedName>
</protein>
<comment type="caution">
    <text evidence="3">The sequence shown here is derived from an EMBL/GenBank/DDBJ whole genome shotgun (WGS) entry which is preliminary data.</text>
</comment>
<feature type="signal peptide" evidence="2">
    <location>
        <begin position="1"/>
        <end position="22"/>
    </location>
</feature>
<evidence type="ECO:0000256" key="2">
    <source>
        <dbReference type="SAM" id="SignalP"/>
    </source>
</evidence>
<evidence type="ECO:0000256" key="1">
    <source>
        <dbReference type="SAM" id="Phobius"/>
    </source>
</evidence>
<evidence type="ECO:0000313" key="3">
    <source>
        <dbReference type="EMBL" id="GET35835.1"/>
    </source>
</evidence>
<dbReference type="EMBL" id="BLAY01000005">
    <property type="protein sequence ID" value="GET35835.1"/>
    <property type="molecule type" value="Genomic_DNA"/>
</dbReference>
<keyword evidence="4" id="KW-1185">Reference proteome</keyword>
<sequence length="136" mass="13696">MKLNLRLSAILSTAAVSSILLASVAPAEAYSCMFGKNKGANAATEGNSPSLTANKVDFTKKMAIAGVGITAVAGAVAAGVVYKARMAKAAVVDAVVDTTAHPEVASDVTVEEVLYAPKAEEKASASTPDKDLTLVG</sequence>
<reference evidence="3" key="1">
    <citation type="submission" date="2019-10" db="EMBL/GenBank/DDBJ databases">
        <title>Draft genome sequece of Microseira wollei NIES-4236.</title>
        <authorList>
            <person name="Yamaguchi H."/>
            <person name="Suzuki S."/>
            <person name="Kawachi M."/>
        </authorList>
    </citation>
    <scope>NUCLEOTIDE SEQUENCE</scope>
    <source>
        <strain evidence="3">NIES-4236</strain>
    </source>
</reference>
<gene>
    <name evidence="3" type="ORF">MiSe_05810</name>
</gene>
<feature type="transmembrane region" description="Helical" evidence="1">
    <location>
        <begin position="62"/>
        <end position="82"/>
    </location>
</feature>
<keyword evidence="1" id="KW-1133">Transmembrane helix</keyword>
<proteinExistence type="predicted"/>
<dbReference type="RefSeq" id="WP_226574494.1">
    <property type="nucleotide sequence ID" value="NZ_BLAY01000005.1"/>
</dbReference>